<keyword evidence="3 5" id="KW-0500">Molybdenum</keyword>
<dbReference type="EMBL" id="PDZR01000002">
    <property type="protein sequence ID" value="PNG27348.1"/>
    <property type="molecule type" value="Genomic_DNA"/>
</dbReference>
<dbReference type="GO" id="GO:0015689">
    <property type="term" value="P:molybdate ion transport"/>
    <property type="evidence" value="ECO:0007669"/>
    <property type="project" value="UniProtKB-UniRule"/>
</dbReference>
<evidence type="ECO:0000259" key="6">
    <source>
        <dbReference type="PROSITE" id="PS51866"/>
    </source>
</evidence>
<dbReference type="Proteomes" id="UP000236286">
    <property type="component" value="Unassembled WGS sequence"/>
</dbReference>
<dbReference type="InterPro" id="IPR036388">
    <property type="entry name" value="WH-like_DNA-bd_sf"/>
</dbReference>
<dbReference type="InterPro" id="IPR036390">
    <property type="entry name" value="WH_DNA-bd_sf"/>
</dbReference>
<dbReference type="InterPro" id="IPR005116">
    <property type="entry name" value="Transp-assoc_OB_typ1"/>
</dbReference>
<evidence type="ECO:0000256" key="2">
    <source>
        <dbReference type="ARBA" id="ARBA00022448"/>
    </source>
</evidence>
<dbReference type="InterPro" id="IPR000847">
    <property type="entry name" value="LysR_HTH_N"/>
</dbReference>
<dbReference type="InterPro" id="IPR004606">
    <property type="entry name" value="Mop_domain"/>
</dbReference>
<evidence type="ECO:0000313" key="7">
    <source>
        <dbReference type="EMBL" id="PNG27348.1"/>
    </source>
</evidence>
<dbReference type="InterPro" id="IPR051815">
    <property type="entry name" value="Molybdate_resp_trans_reg"/>
</dbReference>
<proteinExistence type="inferred from homology"/>
<gene>
    <name evidence="7" type="ORF">CR492_03565</name>
</gene>
<dbReference type="RefSeq" id="WP_102842545.1">
    <property type="nucleotide sequence ID" value="NZ_PDZR01000002.1"/>
</dbReference>
<dbReference type="AlphaFoldDB" id="A0A2J7TKR6"/>
<comment type="similarity">
    <text evidence="1 5">Belongs to the ModE family.</text>
</comment>
<dbReference type="PIRSF" id="PIRSF005763">
    <property type="entry name" value="Txn_reg_ModE"/>
    <property type="match status" value="1"/>
</dbReference>
<dbReference type="InterPro" id="IPR016462">
    <property type="entry name" value="ModE"/>
</dbReference>
<evidence type="ECO:0000313" key="8">
    <source>
        <dbReference type="Proteomes" id="UP000236286"/>
    </source>
</evidence>
<evidence type="ECO:0000256" key="4">
    <source>
        <dbReference type="ARBA" id="ARBA00022737"/>
    </source>
</evidence>
<dbReference type="Pfam" id="PF00126">
    <property type="entry name" value="HTH_1"/>
    <property type="match status" value="1"/>
</dbReference>
<dbReference type="Gene3D" id="1.10.10.10">
    <property type="entry name" value="Winged helix-like DNA-binding domain superfamily/Winged helix DNA-binding domain"/>
    <property type="match status" value="1"/>
</dbReference>
<keyword evidence="2 5" id="KW-0813">Transport</keyword>
<dbReference type="GO" id="GO:0003700">
    <property type="term" value="F:DNA-binding transcription factor activity"/>
    <property type="evidence" value="ECO:0007669"/>
    <property type="project" value="InterPro"/>
</dbReference>
<accession>A0A2J7TKR6</accession>
<dbReference type="SUPFAM" id="SSF50331">
    <property type="entry name" value="MOP-like"/>
    <property type="match status" value="2"/>
</dbReference>
<dbReference type="InterPro" id="IPR008995">
    <property type="entry name" value="Mo/tungstate-bd_C_term_dom"/>
</dbReference>
<dbReference type="SUPFAM" id="SSF46785">
    <property type="entry name" value="Winged helix' DNA-binding domain"/>
    <property type="match status" value="1"/>
</dbReference>
<organism evidence="7 8">
    <name type="scientific">Methylocella silvestris</name>
    <dbReference type="NCBI Taxonomy" id="199596"/>
    <lineage>
        <taxon>Bacteria</taxon>
        <taxon>Pseudomonadati</taxon>
        <taxon>Pseudomonadota</taxon>
        <taxon>Alphaproteobacteria</taxon>
        <taxon>Hyphomicrobiales</taxon>
        <taxon>Beijerinckiaceae</taxon>
        <taxon>Methylocella</taxon>
    </lineage>
</organism>
<dbReference type="OrthoDB" id="9800709at2"/>
<feature type="domain" description="Mop" evidence="6">
    <location>
        <begin position="197"/>
        <end position="263"/>
    </location>
</feature>
<evidence type="ECO:0000256" key="1">
    <source>
        <dbReference type="ARBA" id="ARBA00008110"/>
    </source>
</evidence>
<dbReference type="Pfam" id="PF03459">
    <property type="entry name" value="TOBE"/>
    <property type="match status" value="2"/>
</dbReference>
<dbReference type="NCBIfam" id="TIGR00638">
    <property type="entry name" value="Mop"/>
    <property type="match status" value="1"/>
</dbReference>
<sequence>MPVDQLDALLSLRSEGRLLVGRDRIALLEAVIAHGSMTQAAKVAGFSYKAAWDAVQAINNLLPQPAFVTQAGGKRGRAAEVTEEGRKLISAFHRLEEKLLRISNAIAAEGLDNFDDLLFWGLSVKISARNAFRCKVARIDLDPVDVNVTLQVSEANNITAVVTRGAAENLRLAPGRSAIALVKASFVMLALPGETAVAAGRNRVAGRVARRVDGATNSEIELDIGGGKILIAVAPRVTADDLGVAEGDRLEAIFNASHVILAAD</sequence>
<dbReference type="PANTHER" id="PTHR30432">
    <property type="entry name" value="TRANSCRIPTIONAL REGULATOR MODE"/>
    <property type="match status" value="1"/>
</dbReference>
<comment type="caution">
    <text evidence="7">The sequence shown here is derived from an EMBL/GenBank/DDBJ whole genome shotgun (WGS) entry which is preliminary data.</text>
</comment>
<dbReference type="PROSITE" id="PS51866">
    <property type="entry name" value="MOP"/>
    <property type="match status" value="2"/>
</dbReference>
<dbReference type="PANTHER" id="PTHR30432:SF1">
    <property type="entry name" value="DNA-BINDING TRANSCRIPTIONAL DUAL REGULATOR MODE"/>
    <property type="match status" value="1"/>
</dbReference>
<feature type="domain" description="Mop" evidence="6">
    <location>
        <begin position="125"/>
        <end position="191"/>
    </location>
</feature>
<dbReference type="GO" id="GO:0030151">
    <property type="term" value="F:molybdenum ion binding"/>
    <property type="evidence" value="ECO:0007669"/>
    <property type="project" value="UniProtKB-UniRule"/>
</dbReference>
<protein>
    <submittedName>
        <fullName evidence="7">Molybdenum-dependent transcriptional regulator</fullName>
    </submittedName>
</protein>
<dbReference type="Gene3D" id="2.40.50.100">
    <property type="match status" value="2"/>
</dbReference>
<evidence type="ECO:0000256" key="5">
    <source>
        <dbReference type="PIRNR" id="PIRNR005763"/>
    </source>
</evidence>
<name>A0A2J7TKR6_METSI</name>
<evidence type="ECO:0000256" key="3">
    <source>
        <dbReference type="ARBA" id="ARBA00022505"/>
    </source>
</evidence>
<reference evidence="7 8" key="1">
    <citation type="submission" date="2017-10" db="EMBL/GenBank/DDBJ databases">
        <title>Genome announcement of Methylocella silvestris TVC from permafrost.</title>
        <authorList>
            <person name="Wang J."/>
            <person name="Geng K."/>
            <person name="Ul-Haque F."/>
            <person name="Crombie A.T."/>
            <person name="Street L.E."/>
            <person name="Wookey P.A."/>
            <person name="Murrell J.C."/>
            <person name="Pratscher J."/>
        </authorList>
    </citation>
    <scope>NUCLEOTIDE SEQUENCE [LARGE SCALE GENOMIC DNA]</scope>
    <source>
        <strain evidence="7 8">TVC</strain>
    </source>
</reference>
<keyword evidence="4" id="KW-0677">Repeat</keyword>